<protein>
    <submittedName>
        <fullName evidence="1">Uncharacterized protein</fullName>
    </submittedName>
</protein>
<gene>
    <name evidence="1" type="ORF">B0F87_11550</name>
</gene>
<dbReference type="EMBL" id="PTIZ01000015">
    <property type="protein sequence ID" value="PPK73004.1"/>
    <property type="molecule type" value="Genomic_DNA"/>
</dbReference>
<sequence>MELGLFHTRITIIWRWLTANRRANAMNSGSGFMCVTVLTVPNVRIKLYFSD</sequence>
<organism evidence="1 2">
    <name type="scientific">Methylobacter tundripaludum</name>
    <dbReference type="NCBI Taxonomy" id="173365"/>
    <lineage>
        <taxon>Bacteria</taxon>
        <taxon>Pseudomonadati</taxon>
        <taxon>Pseudomonadota</taxon>
        <taxon>Gammaproteobacteria</taxon>
        <taxon>Methylococcales</taxon>
        <taxon>Methylococcaceae</taxon>
        <taxon>Methylobacter</taxon>
    </lineage>
</organism>
<reference evidence="1 2" key="1">
    <citation type="submission" date="2018-02" db="EMBL/GenBank/DDBJ databases">
        <title>Subsurface microbial communities from deep shales in Ohio and West Virginia, USA.</title>
        <authorList>
            <person name="Wrighton K."/>
        </authorList>
    </citation>
    <scope>NUCLEOTIDE SEQUENCE [LARGE SCALE GENOMIC DNA]</scope>
    <source>
        <strain evidence="1 2">OWC-DMM</strain>
    </source>
</reference>
<dbReference type="AlphaFoldDB" id="A0A2S6H693"/>
<evidence type="ECO:0000313" key="2">
    <source>
        <dbReference type="Proteomes" id="UP000240010"/>
    </source>
</evidence>
<proteinExistence type="predicted"/>
<accession>A0A2S6H693</accession>
<evidence type="ECO:0000313" key="1">
    <source>
        <dbReference type="EMBL" id="PPK73004.1"/>
    </source>
</evidence>
<dbReference type="Proteomes" id="UP000240010">
    <property type="component" value="Unassembled WGS sequence"/>
</dbReference>
<comment type="caution">
    <text evidence="1">The sequence shown here is derived from an EMBL/GenBank/DDBJ whole genome shotgun (WGS) entry which is preliminary data.</text>
</comment>
<name>A0A2S6H693_9GAMM</name>